<proteinExistence type="inferred from homology"/>
<dbReference type="GO" id="GO:0001403">
    <property type="term" value="P:invasive growth in response to glucose limitation"/>
    <property type="evidence" value="ECO:0007669"/>
    <property type="project" value="EnsemblFungi"/>
</dbReference>
<dbReference type="InterPro" id="IPR008271">
    <property type="entry name" value="Ser/Thr_kinase_AS"/>
</dbReference>
<dbReference type="GO" id="GO:2000910">
    <property type="term" value="P:negative regulation of sterol import"/>
    <property type="evidence" value="ECO:0007669"/>
    <property type="project" value="EnsemblFungi"/>
</dbReference>
<organism evidence="16 17">
    <name type="scientific">Kuraishia capsulata CBS 1993</name>
    <dbReference type="NCBI Taxonomy" id="1382522"/>
    <lineage>
        <taxon>Eukaryota</taxon>
        <taxon>Fungi</taxon>
        <taxon>Dikarya</taxon>
        <taxon>Ascomycota</taxon>
        <taxon>Saccharomycotina</taxon>
        <taxon>Pichiomycetes</taxon>
        <taxon>Pichiales</taxon>
        <taxon>Pichiaceae</taxon>
        <taxon>Kuraishia</taxon>
    </lineage>
</organism>
<evidence type="ECO:0000256" key="8">
    <source>
        <dbReference type="ARBA" id="ARBA00022777"/>
    </source>
</evidence>
<dbReference type="GO" id="GO:0005524">
    <property type="term" value="F:ATP binding"/>
    <property type="evidence" value="ECO:0007669"/>
    <property type="project" value="UniProtKB-UniRule"/>
</dbReference>
<dbReference type="CDD" id="cd06614">
    <property type="entry name" value="STKc_PAK"/>
    <property type="match status" value="1"/>
</dbReference>
<feature type="compositionally biased region" description="Polar residues" evidence="13">
    <location>
        <begin position="542"/>
        <end position="551"/>
    </location>
</feature>
<feature type="compositionally biased region" description="Pro residues" evidence="13">
    <location>
        <begin position="627"/>
        <end position="645"/>
    </location>
</feature>
<dbReference type="InterPro" id="IPR000719">
    <property type="entry name" value="Prot_kinase_dom"/>
</dbReference>
<dbReference type="GO" id="GO:0044025">
    <property type="term" value="F:histone H2BS14 kinase activity"/>
    <property type="evidence" value="ECO:0007669"/>
    <property type="project" value="EnsemblFungi"/>
</dbReference>
<feature type="domain" description="CRIB" evidence="15">
    <location>
        <begin position="365"/>
        <end position="378"/>
    </location>
</feature>
<comment type="catalytic activity">
    <reaction evidence="11">
        <text>L-seryl-[protein] + ATP = O-phospho-L-seryl-[protein] + ADP + H(+)</text>
        <dbReference type="Rhea" id="RHEA:17989"/>
        <dbReference type="Rhea" id="RHEA-COMP:9863"/>
        <dbReference type="Rhea" id="RHEA-COMP:11604"/>
        <dbReference type="ChEBI" id="CHEBI:15378"/>
        <dbReference type="ChEBI" id="CHEBI:29999"/>
        <dbReference type="ChEBI" id="CHEBI:30616"/>
        <dbReference type="ChEBI" id="CHEBI:83421"/>
        <dbReference type="ChEBI" id="CHEBI:456216"/>
        <dbReference type="EC" id="2.7.11.1"/>
    </reaction>
</comment>
<dbReference type="AlphaFoldDB" id="W6MG55"/>
<evidence type="ECO:0000256" key="2">
    <source>
        <dbReference type="ARBA" id="ARBA00008874"/>
    </source>
</evidence>
<feature type="compositionally biased region" description="Pro residues" evidence="13">
    <location>
        <begin position="561"/>
        <end position="574"/>
    </location>
</feature>
<keyword evidence="5" id="KW-0723">Serine/threonine-protein kinase</keyword>
<evidence type="ECO:0000256" key="5">
    <source>
        <dbReference type="ARBA" id="ARBA00022527"/>
    </source>
</evidence>
<dbReference type="Proteomes" id="UP000019384">
    <property type="component" value="Unassembled WGS sequence"/>
</dbReference>
<feature type="binding site" evidence="12">
    <location>
        <position position="748"/>
    </location>
    <ligand>
        <name>ATP</name>
        <dbReference type="ChEBI" id="CHEBI:30616"/>
    </ligand>
</feature>
<dbReference type="InterPro" id="IPR017441">
    <property type="entry name" value="Protein_kinase_ATP_BS"/>
</dbReference>
<dbReference type="GO" id="GO:0106310">
    <property type="term" value="F:protein serine kinase activity"/>
    <property type="evidence" value="ECO:0007669"/>
    <property type="project" value="RHEA"/>
</dbReference>
<dbReference type="SMART" id="SM00285">
    <property type="entry name" value="PBD"/>
    <property type="match status" value="1"/>
</dbReference>
<dbReference type="OrthoDB" id="248923at2759"/>
<keyword evidence="9 12" id="KW-0067">ATP-binding</keyword>
<dbReference type="InterPro" id="IPR000095">
    <property type="entry name" value="CRIB_dom"/>
</dbReference>
<feature type="compositionally biased region" description="Low complexity" evidence="13">
    <location>
        <begin position="575"/>
        <end position="587"/>
    </location>
</feature>
<dbReference type="RefSeq" id="XP_022456450.1">
    <property type="nucleotide sequence ID" value="XM_022604932.1"/>
</dbReference>
<feature type="compositionally biased region" description="Polar residues" evidence="13">
    <location>
        <begin position="259"/>
        <end position="268"/>
    </location>
</feature>
<dbReference type="EMBL" id="HG793125">
    <property type="protein sequence ID" value="CDK24433.1"/>
    <property type="molecule type" value="Genomic_DNA"/>
</dbReference>
<dbReference type="STRING" id="1382522.W6MG55"/>
<evidence type="ECO:0000256" key="11">
    <source>
        <dbReference type="ARBA" id="ARBA00048679"/>
    </source>
</evidence>
<feature type="region of interest" description="Disordered" evidence="13">
    <location>
        <begin position="81"/>
        <end position="131"/>
    </location>
</feature>
<feature type="region of interest" description="Disordered" evidence="13">
    <location>
        <begin position="183"/>
        <end position="328"/>
    </location>
</feature>
<dbReference type="GO" id="GO:0070301">
    <property type="term" value="P:cellular response to hydrogen peroxide"/>
    <property type="evidence" value="ECO:0007669"/>
    <property type="project" value="EnsemblFungi"/>
</dbReference>
<evidence type="ECO:0000313" key="16">
    <source>
        <dbReference type="EMBL" id="CDK24433.1"/>
    </source>
</evidence>
<dbReference type="InterPro" id="IPR051931">
    <property type="entry name" value="PAK3-like"/>
</dbReference>
<dbReference type="GO" id="GO:0043332">
    <property type="term" value="C:mating projection tip"/>
    <property type="evidence" value="ECO:0007669"/>
    <property type="project" value="EnsemblFungi"/>
</dbReference>
<evidence type="ECO:0000256" key="9">
    <source>
        <dbReference type="ARBA" id="ARBA00022840"/>
    </source>
</evidence>
<keyword evidence="8" id="KW-0418">Kinase</keyword>
<dbReference type="GO" id="GO:0035376">
    <property type="term" value="P:sterol import"/>
    <property type="evidence" value="ECO:0007669"/>
    <property type="project" value="EnsemblFungi"/>
</dbReference>
<evidence type="ECO:0000256" key="10">
    <source>
        <dbReference type="ARBA" id="ARBA00047899"/>
    </source>
</evidence>
<dbReference type="GO" id="GO:0005737">
    <property type="term" value="C:cytoplasm"/>
    <property type="evidence" value="ECO:0007669"/>
    <property type="project" value="UniProtKB-SubCell"/>
</dbReference>
<dbReference type="Gene3D" id="3.90.810.10">
    <property type="entry name" value="CRIB domain"/>
    <property type="match status" value="1"/>
</dbReference>
<dbReference type="FunFam" id="3.30.200.20:FF:000385">
    <property type="entry name" value="Non-specific serine/threonine protein kinase"/>
    <property type="match status" value="1"/>
</dbReference>
<dbReference type="GO" id="GO:0010629">
    <property type="term" value="P:negative regulation of gene expression"/>
    <property type="evidence" value="ECO:0007669"/>
    <property type="project" value="EnsemblFungi"/>
</dbReference>
<dbReference type="GeneID" id="34517838"/>
<keyword evidence="17" id="KW-1185">Reference proteome</keyword>
<keyword evidence="4" id="KW-0963">Cytoplasm</keyword>
<dbReference type="GO" id="GO:0007096">
    <property type="term" value="P:regulation of exit from mitosis"/>
    <property type="evidence" value="ECO:0007669"/>
    <property type="project" value="EnsemblFungi"/>
</dbReference>
<feature type="compositionally biased region" description="Basic and acidic residues" evidence="13">
    <location>
        <begin position="441"/>
        <end position="450"/>
    </location>
</feature>
<evidence type="ECO:0000256" key="7">
    <source>
        <dbReference type="ARBA" id="ARBA00022741"/>
    </source>
</evidence>
<feature type="compositionally biased region" description="Polar residues" evidence="13">
    <location>
        <begin position="298"/>
        <end position="328"/>
    </location>
</feature>
<dbReference type="PANTHER" id="PTHR45832:SF22">
    <property type="entry name" value="SERINE_THREONINE-PROTEIN KINASE SAMKA-RELATED"/>
    <property type="match status" value="1"/>
</dbReference>
<reference evidence="16" key="2">
    <citation type="submission" date="2014-02" db="EMBL/GenBank/DDBJ databases">
        <title>Complete DNA sequence of /Kuraishia capsulata/ illustrates novel genomic features among budding yeasts (/Saccharomycotina/).</title>
        <authorList>
            <person name="Morales L."/>
            <person name="Noel B."/>
            <person name="Porcel B."/>
            <person name="Marcet-Houben M."/>
            <person name="Hullo M-F."/>
            <person name="Sacerdot C."/>
            <person name="Tekaia F."/>
            <person name="Leh-Louis V."/>
            <person name="Despons L."/>
            <person name="Khanna V."/>
            <person name="Aury J-M."/>
            <person name="Barbe V."/>
            <person name="Couloux A."/>
            <person name="Labadie K."/>
            <person name="Pelletier E."/>
            <person name="Souciet J-L."/>
            <person name="Boekhout T."/>
            <person name="Gabaldon T."/>
            <person name="Wincker P."/>
            <person name="Dujon B."/>
        </authorList>
    </citation>
    <scope>NUCLEOTIDE SEQUENCE</scope>
    <source>
        <strain evidence="16">CBS 1993</strain>
    </source>
</reference>
<evidence type="ECO:0000256" key="13">
    <source>
        <dbReference type="SAM" id="MobiDB-lite"/>
    </source>
</evidence>
<dbReference type="GO" id="GO:0005634">
    <property type="term" value="C:nucleus"/>
    <property type="evidence" value="ECO:0007669"/>
    <property type="project" value="EnsemblFungi"/>
</dbReference>
<dbReference type="Pfam" id="PF00069">
    <property type="entry name" value="Pkinase"/>
    <property type="match status" value="1"/>
</dbReference>
<comment type="similarity">
    <text evidence="2">Belongs to the protein kinase superfamily. STE Ser/Thr protein kinase family. STE20 subfamily.</text>
</comment>
<feature type="region of interest" description="Disordered" evidence="13">
    <location>
        <begin position="441"/>
        <end position="696"/>
    </location>
</feature>
<evidence type="ECO:0000256" key="3">
    <source>
        <dbReference type="ARBA" id="ARBA00012513"/>
    </source>
</evidence>
<comment type="catalytic activity">
    <reaction evidence="10">
        <text>L-threonyl-[protein] + ATP = O-phospho-L-threonyl-[protein] + ADP + H(+)</text>
        <dbReference type="Rhea" id="RHEA:46608"/>
        <dbReference type="Rhea" id="RHEA-COMP:11060"/>
        <dbReference type="Rhea" id="RHEA-COMP:11605"/>
        <dbReference type="ChEBI" id="CHEBI:15378"/>
        <dbReference type="ChEBI" id="CHEBI:30013"/>
        <dbReference type="ChEBI" id="CHEBI:30616"/>
        <dbReference type="ChEBI" id="CHEBI:61977"/>
        <dbReference type="ChEBI" id="CHEBI:456216"/>
        <dbReference type="EC" id="2.7.11.1"/>
    </reaction>
</comment>
<dbReference type="PROSITE" id="PS50011">
    <property type="entry name" value="PROTEIN_KINASE_DOM"/>
    <property type="match status" value="1"/>
</dbReference>
<feature type="compositionally biased region" description="Low complexity" evidence="13">
    <location>
        <begin position="505"/>
        <end position="516"/>
    </location>
</feature>
<evidence type="ECO:0000256" key="6">
    <source>
        <dbReference type="ARBA" id="ARBA00022679"/>
    </source>
</evidence>
<evidence type="ECO:0000313" key="17">
    <source>
        <dbReference type="Proteomes" id="UP000019384"/>
    </source>
</evidence>
<dbReference type="GO" id="GO:0000750">
    <property type="term" value="P:pheromone-dependent signal transduction involved in conjugation with cellular fusion"/>
    <property type="evidence" value="ECO:0007669"/>
    <property type="project" value="EnsemblFungi"/>
</dbReference>
<feature type="compositionally biased region" description="Polar residues" evidence="13">
    <location>
        <begin position="462"/>
        <end position="504"/>
    </location>
</feature>
<feature type="compositionally biased region" description="Polar residues" evidence="13">
    <location>
        <begin position="1"/>
        <end position="18"/>
    </location>
</feature>
<gene>
    <name evidence="16" type="ORF">KUCA_T00000395001</name>
</gene>
<dbReference type="InterPro" id="IPR033923">
    <property type="entry name" value="PAK_BD"/>
</dbReference>
<dbReference type="PANTHER" id="PTHR45832">
    <property type="entry name" value="SERINE/THREONINE-PROTEIN KINASE SAMKA-RELATED-RELATED"/>
    <property type="match status" value="1"/>
</dbReference>
<dbReference type="GO" id="GO:0007232">
    <property type="term" value="P:osmosensory signaling pathway via Sho1 osmosensor"/>
    <property type="evidence" value="ECO:0007669"/>
    <property type="project" value="EnsemblFungi"/>
</dbReference>
<feature type="compositionally biased region" description="Acidic residues" evidence="13">
    <location>
        <begin position="218"/>
        <end position="230"/>
    </location>
</feature>
<feature type="compositionally biased region" description="Polar residues" evidence="13">
    <location>
        <begin position="235"/>
        <end position="251"/>
    </location>
</feature>
<keyword evidence="6" id="KW-0808">Transferase</keyword>
<dbReference type="GO" id="GO:0007121">
    <property type="term" value="P:bipolar cellular bud site selection"/>
    <property type="evidence" value="ECO:0007669"/>
    <property type="project" value="EnsemblFungi"/>
</dbReference>
<dbReference type="GO" id="GO:0001402">
    <property type="term" value="P:signal transduction involved in filamentous growth"/>
    <property type="evidence" value="ECO:0007669"/>
    <property type="project" value="EnsemblFungi"/>
</dbReference>
<dbReference type="GO" id="GO:0000011">
    <property type="term" value="P:vacuole inheritance"/>
    <property type="evidence" value="ECO:0007669"/>
    <property type="project" value="EnsemblFungi"/>
</dbReference>
<dbReference type="GO" id="GO:0007118">
    <property type="term" value="P:budding cell apical bud growth"/>
    <property type="evidence" value="ECO:0007669"/>
    <property type="project" value="EnsemblFungi"/>
</dbReference>
<name>W6MG55_9ASCO</name>
<evidence type="ECO:0000259" key="15">
    <source>
        <dbReference type="PROSITE" id="PS50108"/>
    </source>
</evidence>
<dbReference type="GO" id="GO:0043065">
    <property type="term" value="P:positive regulation of apoptotic process"/>
    <property type="evidence" value="ECO:0007669"/>
    <property type="project" value="EnsemblFungi"/>
</dbReference>
<dbReference type="PROSITE" id="PS50108">
    <property type="entry name" value="CRIB"/>
    <property type="match status" value="1"/>
</dbReference>
<reference evidence="16" key="1">
    <citation type="submission" date="2013-12" db="EMBL/GenBank/DDBJ databases">
        <authorList>
            <person name="Genoscope - CEA"/>
        </authorList>
    </citation>
    <scope>NUCLEOTIDE SEQUENCE</scope>
    <source>
        <strain evidence="16">CBS 1993</strain>
    </source>
</reference>
<dbReference type="GO" id="GO:0000131">
    <property type="term" value="C:incipient cellular bud site"/>
    <property type="evidence" value="ECO:0007669"/>
    <property type="project" value="EnsemblFungi"/>
</dbReference>
<comment type="subcellular location">
    <subcellularLocation>
        <location evidence="1">Cytoplasm</location>
    </subcellularLocation>
</comment>
<dbReference type="EC" id="2.7.11.1" evidence="3"/>
<feature type="region of interest" description="Disordered" evidence="13">
    <location>
        <begin position="1"/>
        <end position="23"/>
    </location>
</feature>
<dbReference type="Gene3D" id="3.30.200.20">
    <property type="entry name" value="Phosphorylase Kinase, domain 1"/>
    <property type="match status" value="1"/>
</dbReference>
<dbReference type="InterPro" id="IPR011009">
    <property type="entry name" value="Kinase-like_dom_sf"/>
</dbReference>
<feature type="compositionally biased region" description="Basic and acidic residues" evidence="13">
    <location>
        <begin position="120"/>
        <end position="129"/>
    </location>
</feature>
<accession>W6MG55</accession>
<evidence type="ECO:0000256" key="1">
    <source>
        <dbReference type="ARBA" id="ARBA00004496"/>
    </source>
</evidence>
<keyword evidence="7 12" id="KW-0547">Nucleotide-binding</keyword>
<dbReference type="PROSITE" id="PS00108">
    <property type="entry name" value="PROTEIN_KINASE_ST"/>
    <property type="match status" value="1"/>
</dbReference>
<dbReference type="GO" id="GO:0007124">
    <property type="term" value="P:pseudohyphal growth"/>
    <property type="evidence" value="ECO:0007669"/>
    <property type="project" value="EnsemblFungi"/>
</dbReference>
<dbReference type="Pfam" id="PF00786">
    <property type="entry name" value="PBD"/>
    <property type="match status" value="1"/>
</dbReference>
<evidence type="ECO:0000259" key="14">
    <source>
        <dbReference type="PROSITE" id="PS50011"/>
    </source>
</evidence>
<dbReference type="CDD" id="cd01093">
    <property type="entry name" value="CRIB_PAK_like"/>
    <property type="match status" value="1"/>
</dbReference>
<feature type="compositionally biased region" description="Acidic residues" evidence="13">
    <location>
        <begin position="100"/>
        <end position="110"/>
    </location>
</feature>
<dbReference type="HOGENOM" id="CLU_000288_26_6_1"/>
<dbReference type="Gene3D" id="1.10.510.10">
    <property type="entry name" value="Transferase(Phosphotransferase) domain 1"/>
    <property type="match status" value="1"/>
</dbReference>
<dbReference type="PROSITE" id="PS00107">
    <property type="entry name" value="PROTEIN_KINASE_ATP"/>
    <property type="match status" value="1"/>
</dbReference>
<dbReference type="SMART" id="SM00220">
    <property type="entry name" value="S_TKc"/>
    <property type="match status" value="1"/>
</dbReference>
<evidence type="ECO:0000256" key="12">
    <source>
        <dbReference type="PROSITE-ProRule" id="PRU10141"/>
    </source>
</evidence>
<dbReference type="GO" id="GO:0008349">
    <property type="term" value="F:MAP kinase kinase kinase kinase activity"/>
    <property type="evidence" value="ECO:0007669"/>
    <property type="project" value="EnsemblFungi"/>
</dbReference>
<dbReference type="FunFam" id="1.10.510.10:FF:000011">
    <property type="entry name" value="Non-specific serine/threonine protein kinase"/>
    <property type="match status" value="1"/>
</dbReference>
<protein>
    <recommendedName>
        <fullName evidence="3">non-specific serine/threonine protein kinase</fullName>
        <ecNumber evidence="3">2.7.11.1</ecNumber>
    </recommendedName>
</protein>
<dbReference type="GO" id="GO:0000122">
    <property type="term" value="P:negative regulation of transcription by RNA polymerase II"/>
    <property type="evidence" value="ECO:0007669"/>
    <property type="project" value="EnsemblFungi"/>
</dbReference>
<feature type="compositionally biased region" description="Polar residues" evidence="13">
    <location>
        <begin position="89"/>
        <end position="99"/>
    </location>
</feature>
<evidence type="ECO:0000256" key="4">
    <source>
        <dbReference type="ARBA" id="ARBA00022490"/>
    </source>
</evidence>
<dbReference type="SUPFAM" id="SSF56112">
    <property type="entry name" value="Protein kinase-like (PK-like)"/>
    <property type="match status" value="1"/>
</dbReference>
<sequence length="1003" mass="109686">MPSPSSDSDTAQQPTSPASLPRYRATLNVSALTDEHYNDSGELDEDKEQDISLNSKKTLDPLILNGHSLNEGTLDNLTQVLGESKIDSQETIASEQNTNPDEEDDDEEFEFVSKPQPAKEAIESSHSSEDYYSNGVESAQIVYLQPSVVPSSPKLVLESHERLSVAPSRSSDRINDLIDQFADSRSNLGSSPARASDFDSADEDGIDKENAIPADTTLDGEAEVTEDTLDESGMPGSSTTDLSGNRTTQETSELESPVEDTSNTEVQRSSSSKSSPDPAFVTPTIPQQQHMDGRSRVGSISNAISPKFMRTTNTASTPTSDRTYTPTSKLKKRTKVFSNFVSSLKSASSPSSVSSASSKANLRTISTPFDAVHVRHVGIDDETGEFTGLPKEWEILLTSSGISRSEQQKNPQAMADIVAFYKDNMNHDVEDQALRKFATDKVNTRSRDDSSTSSSMIDIPGDTTSASPNLSSRSDAYSASTPRTRATENFQFGQYPKTPTLNQEPQQQLQQSLQSPFSGDYADAGAKNSFIPTRPPPAVPQHHNQPEQQQVPVPANFVPSTPSPRMPPPPPPMTSSPSSLFGSLSRRISSKRKDSISHQPIQILHHAPGISNAAPPTVDAAPSLHPQRPPPPVPSAPPPPKPLEPIAPQSVAKQAVAEPVAARKEETPLPPVPKNVPIRDANQSKLASDRKREEKKRRDKLILAKLTTICSSGDPSLKYHNLIKIGQGASGGVYTAYEQNSNMCVAIKQMNLEQQPKKELIINEILVMKGSKHKNIVNFIDSYLLRTDLWVVMEYMEGGSLTDIVTHSVMSERQIGAVCRETLSGLKFLHSKGIIHRDIKSDNILLSVDGNIKITDFGFCAQIKEYNLKRTTMVGTPYWMAPEIVGKKEYGPKVDIWSLGIMTIEMIEGEPPYLNETPLRALYLITTNGTPKLNDPDSLSDVLKNFLQWTLEVNPDKRADSIQLLQDPFIQQADDVSTLAPLVKLARMQKAAERNDDDSDAGI</sequence>
<feature type="domain" description="Protein kinase" evidence="14">
    <location>
        <begin position="719"/>
        <end position="970"/>
    </location>
</feature>
<dbReference type="GO" id="GO:0034063">
    <property type="term" value="P:stress granule assembly"/>
    <property type="evidence" value="ECO:0007669"/>
    <property type="project" value="EnsemblFungi"/>
</dbReference>
<dbReference type="InterPro" id="IPR036936">
    <property type="entry name" value="CRIB_dom_sf"/>
</dbReference>